<evidence type="ECO:0000313" key="2">
    <source>
        <dbReference type="Proteomes" id="UP000011116"/>
    </source>
</evidence>
<dbReference type="InterPro" id="IPR036691">
    <property type="entry name" value="Endo/exonu/phosph_ase_sf"/>
</dbReference>
<dbReference type="SUPFAM" id="SSF56219">
    <property type="entry name" value="DNase I-like"/>
    <property type="match status" value="1"/>
</dbReference>
<evidence type="ECO:0008006" key="3">
    <source>
        <dbReference type="Google" id="ProtNLM"/>
    </source>
</evidence>
<dbReference type="Gene3D" id="3.60.10.10">
    <property type="entry name" value="Endonuclease/exonuclease/phosphatase"/>
    <property type="match status" value="1"/>
</dbReference>
<accession>A0A8I6X8E3</accession>
<sequence>MKLLSWNIRSSFGHMGRCRQLVDYLWDEAVDIMGLQETIRQDFSQLELQGLFERPFVWQWLPAIGQSDGILLGGHCNCF</sequence>
<dbReference type="Gramene" id="HORVU.MOREX.r2.3HG0264890.1">
    <property type="protein sequence ID" value="HORVU.MOREX.r2.3HG0264890.1.CDS.1"/>
    <property type="gene ID" value="HORVU.MOREX.r2.3HG0264890"/>
</dbReference>
<dbReference type="EnsemblPlants" id="HORVU.MOREX.r3.3HG0317310.1">
    <property type="protein sequence ID" value="HORVU.MOREX.r3.3HG0317310.1.CDS1"/>
    <property type="gene ID" value="HORVU.MOREX.r3.3HG0317310"/>
</dbReference>
<dbReference type="Proteomes" id="UP000011116">
    <property type="component" value="Chromosome 3H"/>
</dbReference>
<dbReference type="Gramene" id="HORVU.MOREX.r3.3HG0317310.1">
    <property type="protein sequence ID" value="HORVU.MOREX.r3.3HG0317310.1.CDS1"/>
    <property type="gene ID" value="HORVU.MOREX.r3.3HG0317310"/>
</dbReference>
<keyword evidence="2" id="KW-1185">Reference proteome</keyword>
<reference evidence="1" key="2">
    <citation type="submission" date="2020-10" db="EMBL/GenBank/DDBJ databases">
        <authorList>
            <person name="Scholz U."/>
            <person name="Mascher M."/>
            <person name="Fiebig A."/>
        </authorList>
    </citation>
    <scope>NUCLEOTIDE SEQUENCE [LARGE SCALE GENOMIC DNA]</scope>
    <source>
        <strain evidence="1">cv. Morex</strain>
    </source>
</reference>
<proteinExistence type="predicted"/>
<organism evidence="1 2">
    <name type="scientific">Hordeum vulgare subsp. vulgare</name>
    <name type="common">Domesticated barley</name>
    <dbReference type="NCBI Taxonomy" id="112509"/>
    <lineage>
        <taxon>Eukaryota</taxon>
        <taxon>Viridiplantae</taxon>
        <taxon>Streptophyta</taxon>
        <taxon>Embryophyta</taxon>
        <taxon>Tracheophyta</taxon>
        <taxon>Spermatophyta</taxon>
        <taxon>Magnoliopsida</taxon>
        <taxon>Liliopsida</taxon>
        <taxon>Poales</taxon>
        <taxon>Poaceae</taxon>
        <taxon>BOP clade</taxon>
        <taxon>Pooideae</taxon>
        <taxon>Triticodae</taxon>
        <taxon>Triticeae</taxon>
        <taxon>Hordeinae</taxon>
        <taxon>Hordeum</taxon>
    </lineage>
</organism>
<dbReference type="SMR" id="A0A8I6X8E3"/>
<dbReference type="AlphaFoldDB" id="A0A8I6X8E3"/>
<reference evidence="2" key="1">
    <citation type="journal article" date="2012" name="Nature">
        <title>A physical, genetic and functional sequence assembly of the barley genome.</title>
        <authorList>
            <consortium name="The International Barley Genome Sequencing Consortium"/>
            <person name="Mayer K.F."/>
            <person name="Waugh R."/>
            <person name="Brown J.W."/>
            <person name="Schulman A."/>
            <person name="Langridge P."/>
            <person name="Platzer M."/>
            <person name="Fincher G.B."/>
            <person name="Muehlbauer G.J."/>
            <person name="Sato K."/>
            <person name="Close T.J."/>
            <person name="Wise R.P."/>
            <person name="Stein N."/>
        </authorList>
    </citation>
    <scope>NUCLEOTIDE SEQUENCE [LARGE SCALE GENOMIC DNA]</scope>
    <source>
        <strain evidence="2">cv. Morex</strain>
    </source>
</reference>
<protein>
    <recommendedName>
        <fullName evidence="3">Endonuclease/exonuclease/phosphatase domain-containing protein</fullName>
    </recommendedName>
</protein>
<evidence type="ECO:0000313" key="1">
    <source>
        <dbReference type="EnsemblPlants" id="HORVU.MOREX.r3.3HG0317310.1.CDS1"/>
    </source>
</evidence>
<reference evidence="1" key="3">
    <citation type="submission" date="2022-01" db="UniProtKB">
        <authorList>
            <consortium name="EnsemblPlants"/>
        </authorList>
    </citation>
    <scope>IDENTIFICATION</scope>
    <source>
        <strain evidence="1">subsp. vulgare</strain>
    </source>
</reference>
<name>A0A8I6X8E3_HORVV</name>